<dbReference type="EMBL" id="RWJN01000009">
    <property type="protein sequence ID" value="TCD71130.1"/>
    <property type="molecule type" value="Genomic_DNA"/>
</dbReference>
<feature type="compositionally biased region" description="Basic and acidic residues" evidence="5">
    <location>
        <begin position="811"/>
        <end position="823"/>
    </location>
</feature>
<dbReference type="AlphaFoldDB" id="A0A4R0RQG1"/>
<feature type="region of interest" description="Disordered" evidence="5">
    <location>
        <begin position="798"/>
        <end position="823"/>
    </location>
</feature>
<feature type="compositionally biased region" description="Polar residues" evidence="5">
    <location>
        <begin position="577"/>
        <end position="594"/>
    </location>
</feature>
<comment type="similarity">
    <text evidence="2">Belongs to the TPX2 family.</text>
</comment>
<evidence type="ECO:0000256" key="5">
    <source>
        <dbReference type="SAM" id="MobiDB-lite"/>
    </source>
</evidence>
<dbReference type="Proteomes" id="UP000292702">
    <property type="component" value="Unassembled WGS sequence"/>
</dbReference>
<gene>
    <name evidence="7" type="ORF">EIP91_012078</name>
</gene>
<accession>A0A4R0RQG1</accession>
<feature type="compositionally biased region" description="Polar residues" evidence="5">
    <location>
        <begin position="213"/>
        <end position="231"/>
    </location>
</feature>
<feature type="compositionally biased region" description="Polar residues" evidence="5">
    <location>
        <begin position="158"/>
        <end position="175"/>
    </location>
</feature>
<evidence type="ECO:0000259" key="6">
    <source>
        <dbReference type="Pfam" id="PF06886"/>
    </source>
</evidence>
<feature type="compositionally biased region" description="Low complexity" evidence="5">
    <location>
        <begin position="636"/>
        <end position="645"/>
    </location>
</feature>
<reference evidence="7 8" key="1">
    <citation type="submission" date="2018-11" db="EMBL/GenBank/DDBJ databases">
        <title>Genome assembly of Steccherinum ochraceum LE-BIN_3174, the white-rot fungus of the Steccherinaceae family (The Residual Polyporoid clade, Polyporales, Basidiomycota).</title>
        <authorList>
            <person name="Fedorova T.V."/>
            <person name="Glazunova O.A."/>
            <person name="Landesman E.O."/>
            <person name="Moiseenko K.V."/>
            <person name="Psurtseva N.V."/>
            <person name="Savinova O.S."/>
            <person name="Shakhova N.V."/>
            <person name="Tyazhelova T.V."/>
            <person name="Vasina D.V."/>
        </authorList>
    </citation>
    <scope>NUCLEOTIDE SEQUENCE [LARGE SCALE GENOMIC DNA]</scope>
    <source>
        <strain evidence="7 8">LE-BIN_3174</strain>
    </source>
</reference>
<evidence type="ECO:0000256" key="4">
    <source>
        <dbReference type="ARBA" id="ARBA00023212"/>
    </source>
</evidence>
<name>A0A4R0RQG1_9APHY</name>
<feature type="region of interest" description="Disordered" evidence="5">
    <location>
        <begin position="421"/>
        <end position="675"/>
    </location>
</feature>
<dbReference type="Pfam" id="PF06886">
    <property type="entry name" value="TPX2"/>
    <property type="match status" value="1"/>
</dbReference>
<feature type="domain" description="TPX2 C-terminal" evidence="6">
    <location>
        <begin position="741"/>
        <end position="808"/>
    </location>
</feature>
<feature type="compositionally biased region" description="Polar residues" evidence="5">
    <location>
        <begin position="424"/>
        <end position="440"/>
    </location>
</feature>
<feature type="region of interest" description="Disordered" evidence="5">
    <location>
        <begin position="757"/>
        <end position="783"/>
    </location>
</feature>
<dbReference type="STRING" id="92696.A0A4R0RQG1"/>
<evidence type="ECO:0000256" key="3">
    <source>
        <dbReference type="ARBA" id="ARBA00022490"/>
    </source>
</evidence>
<dbReference type="InterPro" id="IPR027329">
    <property type="entry name" value="TPX2_C"/>
</dbReference>
<feature type="compositionally biased region" description="Basic and acidic residues" evidence="5">
    <location>
        <begin position="311"/>
        <end position="321"/>
    </location>
</feature>
<evidence type="ECO:0000313" key="7">
    <source>
        <dbReference type="EMBL" id="TCD71130.1"/>
    </source>
</evidence>
<dbReference type="OrthoDB" id="3242303at2759"/>
<feature type="compositionally biased region" description="Low complexity" evidence="5">
    <location>
        <begin position="522"/>
        <end position="543"/>
    </location>
</feature>
<evidence type="ECO:0000256" key="1">
    <source>
        <dbReference type="ARBA" id="ARBA00004245"/>
    </source>
</evidence>
<protein>
    <recommendedName>
        <fullName evidence="6">TPX2 C-terminal domain-containing protein</fullName>
    </recommendedName>
</protein>
<feature type="compositionally biased region" description="Low complexity" evidence="5">
    <location>
        <begin position="605"/>
        <end position="616"/>
    </location>
</feature>
<feature type="region of interest" description="Disordered" evidence="5">
    <location>
        <begin position="154"/>
        <end position="236"/>
    </location>
</feature>
<feature type="region of interest" description="Disordered" evidence="5">
    <location>
        <begin position="1"/>
        <end position="52"/>
    </location>
</feature>
<keyword evidence="8" id="KW-1185">Reference proteome</keyword>
<evidence type="ECO:0000313" key="8">
    <source>
        <dbReference type="Proteomes" id="UP000292702"/>
    </source>
</evidence>
<feature type="compositionally biased region" description="Basic and acidic residues" evidence="5">
    <location>
        <begin position="653"/>
        <end position="670"/>
    </location>
</feature>
<feature type="compositionally biased region" description="Basic and acidic residues" evidence="5">
    <location>
        <begin position="483"/>
        <end position="493"/>
    </location>
</feature>
<feature type="compositionally biased region" description="Polar residues" evidence="5">
    <location>
        <begin position="300"/>
        <end position="310"/>
    </location>
</feature>
<comment type="caution">
    <text evidence="7">The sequence shown here is derived from an EMBL/GenBank/DDBJ whole genome shotgun (WGS) entry which is preliminary data.</text>
</comment>
<comment type="subcellular location">
    <subcellularLocation>
        <location evidence="1">Cytoplasm</location>
        <location evidence="1">Cytoskeleton</location>
    </subcellularLocation>
</comment>
<evidence type="ECO:0000256" key="2">
    <source>
        <dbReference type="ARBA" id="ARBA00005885"/>
    </source>
</evidence>
<sequence length="823" mass="87909">MSDALVTPAAHPPPGRNQPPLTLDELTPRRARFRTAPVRSSLKTRPNIPSPLKAQVSHDLSLALEDALSPLRQDNTFIIPSPSTAAGNLLITDDSGFLRPDTADATFTDEPEVSPAAQEPLTLSQLTPAPIRIRRSISPLAVPISTHEDADLHLKSEPSCSATKPSSDDSNSCTPKGNMELVGLRNGESPETNDQLSMLPVPATSPLALHGASGSSEKSNQSLLYNPTVGTVDSADSADMNVDASSEETRGVCGDVPTQVKAQARTKHVAIEGGISKRPKPKLPPSRSARDLTKVERKTNANSSGVNGSRTTERGATEKRVPSTSHPVMKGVTQDHTAPNNDIAPGGLAAALMSYSAKNTVATRDHAVGRQAQTGSVTELTSQVPVPEVPRNPIVAEAVQPARTLYSADEDRAFDQDLCGAGTALSTAPDCTNDLSSRQQAPLCEISPSSVEENIRDPASSAVPPSPMRPSVKRRSSPGPGEEQPRKRGKDSSDADVSTAAPRQAHAQSELTSQRRPNALQSSRTKPVSVSSSRSVNASSSSRGRPKPLASSSTASISTRATHSVRPAKGTAIAKANDQSLNARPTRHLTASRSRTIHDQNLVDAASSTSVAASRSGDALGDGLPAGNAQRRFPQAAVSSAASSVTTRLGRKPLVDKPTHGGPPKPEKPPFEFTFSLGTSRTEAGKAEGLARSKGLDEFKQSLKASGLLPIPDYKRMHSAQEHELAARREQIVPVVPLPLELHTDTRAHDREQFEEGLRTRHREADRLAEERRRAQEAEEEKEIRELRRRAVPKAHEVPEWYQHAPKRVRRDAPADDVKAEGV</sequence>
<keyword evidence="4" id="KW-0206">Cytoskeleton</keyword>
<proteinExistence type="inferred from homology"/>
<feature type="compositionally biased region" description="Low complexity" evidence="5">
    <location>
        <begin position="550"/>
        <end position="564"/>
    </location>
</feature>
<feature type="compositionally biased region" description="Polar residues" evidence="5">
    <location>
        <begin position="506"/>
        <end position="521"/>
    </location>
</feature>
<organism evidence="7 8">
    <name type="scientific">Steccherinum ochraceum</name>
    <dbReference type="NCBI Taxonomy" id="92696"/>
    <lineage>
        <taxon>Eukaryota</taxon>
        <taxon>Fungi</taxon>
        <taxon>Dikarya</taxon>
        <taxon>Basidiomycota</taxon>
        <taxon>Agaricomycotina</taxon>
        <taxon>Agaricomycetes</taxon>
        <taxon>Polyporales</taxon>
        <taxon>Steccherinaceae</taxon>
        <taxon>Steccherinum</taxon>
    </lineage>
</organism>
<keyword evidence="3" id="KW-0963">Cytoplasm</keyword>
<dbReference type="GO" id="GO:0005856">
    <property type="term" value="C:cytoskeleton"/>
    <property type="evidence" value="ECO:0007669"/>
    <property type="project" value="UniProtKB-SubCell"/>
</dbReference>
<feature type="region of interest" description="Disordered" evidence="5">
    <location>
        <begin position="271"/>
        <end position="340"/>
    </location>
</feature>
<feature type="compositionally biased region" description="Basic and acidic residues" evidence="5">
    <location>
        <begin position="288"/>
        <end position="299"/>
    </location>
</feature>